<proteinExistence type="predicted"/>
<keyword evidence="2" id="KW-1185">Reference proteome</keyword>
<name>A0A2A2JCB9_9BILA</name>
<gene>
    <name evidence="1" type="ORF">WR25_03521</name>
</gene>
<sequence>MDKRGPSNVKRVAKKPLKCPCPYKCGKEMPPLQFLTHLTHCRRNYVRKNPHDIVKCPYNSTHCITTVEFELHARICAPSVERPITTT</sequence>
<dbReference type="EMBL" id="LIAE01010527">
    <property type="protein sequence ID" value="PAV59396.1"/>
    <property type="molecule type" value="Genomic_DNA"/>
</dbReference>
<dbReference type="Proteomes" id="UP000218231">
    <property type="component" value="Unassembled WGS sequence"/>
</dbReference>
<reference evidence="1 2" key="1">
    <citation type="journal article" date="2017" name="Curr. Biol.">
        <title>Genome architecture and evolution of a unichromosomal asexual nematode.</title>
        <authorList>
            <person name="Fradin H."/>
            <person name="Zegar C."/>
            <person name="Gutwein M."/>
            <person name="Lucas J."/>
            <person name="Kovtun M."/>
            <person name="Corcoran D."/>
            <person name="Baugh L.R."/>
            <person name="Kiontke K."/>
            <person name="Gunsalus K."/>
            <person name="Fitch D.H."/>
            <person name="Piano F."/>
        </authorList>
    </citation>
    <scope>NUCLEOTIDE SEQUENCE [LARGE SCALE GENOMIC DNA]</scope>
    <source>
        <strain evidence="1">PF1309</strain>
    </source>
</reference>
<evidence type="ECO:0000313" key="1">
    <source>
        <dbReference type="EMBL" id="PAV59396.1"/>
    </source>
</evidence>
<dbReference type="AlphaFoldDB" id="A0A2A2JCB9"/>
<organism evidence="1 2">
    <name type="scientific">Diploscapter pachys</name>
    <dbReference type="NCBI Taxonomy" id="2018661"/>
    <lineage>
        <taxon>Eukaryota</taxon>
        <taxon>Metazoa</taxon>
        <taxon>Ecdysozoa</taxon>
        <taxon>Nematoda</taxon>
        <taxon>Chromadorea</taxon>
        <taxon>Rhabditida</taxon>
        <taxon>Rhabditina</taxon>
        <taxon>Rhabditomorpha</taxon>
        <taxon>Rhabditoidea</taxon>
        <taxon>Rhabditidae</taxon>
        <taxon>Diploscapter</taxon>
    </lineage>
</organism>
<evidence type="ECO:0008006" key="3">
    <source>
        <dbReference type="Google" id="ProtNLM"/>
    </source>
</evidence>
<accession>A0A2A2JCB9</accession>
<evidence type="ECO:0000313" key="2">
    <source>
        <dbReference type="Proteomes" id="UP000218231"/>
    </source>
</evidence>
<comment type="caution">
    <text evidence="1">The sequence shown here is derived from an EMBL/GenBank/DDBJ whole genome shotgun (WGS) entry which is preliminary data.</text>
</comment>
<protein>
    <recommendedName>
        <fullName evidence="3">CHHC U11-48K-type domain-containing protein</fullName>
    </recommendedName>
</protein>